<evidence type="ECO:0000256" key="5">
    <source>
        <dbReference type="ARBA" id="ARBA00023239"/>
    </source>
</evidence>
<keyword evidence="1 7" id="KW-1003">Cell membrane</keyword>
<dbReference type="Pfam" id="PF02618">
    <property type="entry name" value="YceG"/>
    <property type="match status" value="1"/>
</dbReference>
<dbReference type="NCBIfam" id="TIGR00247">
    <property type="entry name" value="endolytic transglycosylase MltG"/>
    <property type="match status" value="1"/>
</dbReference>
<dbReference type="EMBL" id="FNEM01000012">
    <property type="protein sequence ID" value="SDJ71260.1"/>
    <property type="molecule type" value="Genomic_DNA"/>
</dbReference>
<name>A0A1G8W1C9_9GAMM</name>
<evidence type="ECO:0000256" key="2">
    <source>
        <dbReference type="ARBA" id="ARBA00022692"/>
    </source>
</evidence>
<evidence type="ECO:0000256" key="6">
    <source>
        <dbReference type="ARBA" id="ARBA00023316"/>
    </source>
</evidence>
<evidence type="ECO:0000256" key="3">
    <source>
        <dbReference type="ARBA" id="ARBA00022989"/>
    </source>
</evidence>
<evidence type="ECO:0000313" key="9">
    <source>
        <dbReference type="Proteomes" id="UP000199527"/>
    </source>
</evidence>
<dbReference type="EC" id="4.2.2.29" evidence="7"/>
<dbReference type="Proteomes" id="UP000199527">
    <property type="component" value="Unassembled WGS sequence"/>
</dbReference>
<evidence type="ECO:0000256" key="4">
    <source>
        <dbReference type="ARBA" id="ARBA00023136"/>
    </source>
</evidence>
<gene>
    <name evidence="7" type="primary">mltG</name>
    <name evidence="8" type="ORF">SAMN04488540_11238</name>
</gene>
<keyword evidence="6 7" id="KW-0961">Cell wall biogenesis/degradation</keyword>
<dbReference type="PANTHER" id="PTHR30518:SF2">
    <property type="entry name" value="ENDOLYTIC MUREIN TRANSGLYCOSYLASE"/>
    <property type="match status" value="1"/>
</dbReference>
<comment type="similarity">
    <text evidence="7">Belongs to the transglycosylase MltG family.</text>
</comment>
<keyword evidence="4 7" id="KW-0472">Membrane</keyword>
<dbReference type="HAMAP" id="MF_02065">
    <property type="entry name" value="MltG"/>
    <property type="match status" value="1"/>
</dbReference>
<dbReference type="GO" id="GO:0005886">
    <property type="term" value="C:plasma membrane"/>
    <property type="evidence" value="ECO:0007669"/>
    <property type="project" value="UniProtKB-UniRule"/>
</dbReference>
<dbReference type="PANTHER" id="PTHR30518">
    <property type="entry name" value="ENDOLYTIC MUREIN TRANSGLYCOSYLASE"/>
    <property type="match status" value="1"/>
</dbReference>
<reference evidence="9" key="1">
    <citation type="submission" date="2016-10" db="EMBL/GenBank/DDBJ databases">
        <authorList>
            <person name="Varghese N."/>
            <person name="Submissions S."/>
        </authorList>
    </citation>
    <scope>NUCLEOTIDE SEQUENCE [LARGE SCALE GENOMIC DNA]</scope>
    <source>
        <strain evidence="9">DSM 23317</strain>
    </source>
</reference>
<evidence type="ECO:0000313" key="8">
    <source>
        <dbReference type="EMBL" id="SDJ71260.1"/>
    </source>
</evidence>
<dbReference type="OrthoDB" id="9814591at2"/>
<protein>
    <recommendedName>
        <fullName evidence="7">Endolytic murein transglycosylase</fullName>
        <ecNumber evidence="7">4.2.2.29</ecNumber>
    </recommendedName>
    <alternativeName>
        <fullName evidence="7">Peptidoglycan lytic transglycosylase</fullName>
    </alternativeName>
    <alternativeName>
        <fullName evidence="7">Peptidoglycan polymerization terminase</fullName>
    </alternativeName>
</protein>
<evidence type="ECO:0000256" key="7">
    <source>
        <dbReference type="HAMAP-Rule" id="MF_02065"/>
    </source>
</evidence>
<dbReference type="Gene3D" id="3.30.160.60">
    <property type="entry name" value="Classic Zinc Finger"/>
    <property type="match status" value="2"/>
</dbReference>
<dbReference type="CDD" id="cd08010">
    <property type="entry name" value="MltG_like"/>
    <property type="match status" value="1"/>
</dbReference>
<dbReference type="RefSeq" id="WP_090366228.1">
    <property type="nucleotide sequence ID" value="NZ_FNEM01000012.1"/>
</dbReference>
<comment type="catalytic activity">
    <reaction evidence="7">
        <text>a peptidoglycan chain = a peptidoglycan chain with N-acetyl-1,6-anhydromuramyl-[peptide] at the reducing end + a peptidoglycan chain with N-acetylglucosamine at the non-reducing end.</text>
        <dbReference type="EC" id="4.2.2.29"/>
    </reaction>
</comment>
<sequence>MLKSLAAKVVLSLFSLILAGVIGAAYLVHQLDVQLNQPLQLGEVTEWRLPEGYSVNRVADNWSGRGWVETSFWIKLAVKLDPQLAHIKAGTYDLDPSQSLKQTLAMLVSGDQKVFRITLVEGETVAQALERIEAHPQLQRTVESPQQLAALIGFDGDNPEGMIFPDTYQFHAGDSDRGLLKRAAERLNQELDRAWASRQSTLPIGSAYEMLILASIIEKETGLGSERPLIGSVFVNRLNKRMRLQTDPTVIYGMGDAYQGNIRKQDLRQMTPYNTYRIHGLPPTPIAIVGREALMAAAQPVSSHYYYFVARGDGSHQFSETLQQHNRAVNRYIRKR</sequence>
<dbReference type="AlphaFoldDB" id="A0A1G8W1C9"/>
<feature type="site" description="Important for catalytic activity" evidence="7">
    <location>
        <position position="220"/>
    </location>
</feature>
<keyword evidence="2 7" id="KW-0812">Transmembrane</keyword>
<keyword evidence="7" id="KW-0997">Cell inner membrane</keyword>
<accession>A0A1G8W1C9</accession>
<keyword evidence="5 7" id="KW-0456">Lyase</keyword>
<organism evidence="8 9">
    <name type="scientific">Ferrimonas sediminum</name>
    <dbReference type="NCBI Taxonomy" id="718193"/>
    <lineage>
        <taxon>Bacteria</taxon>
        <taxon>Pseudomonadati</taxon>
        <taxon>Pseudomonadota</taxon>
        <taxon>Gammaproteobacteria</taxon>
        <taxon>Alteromonadales</taxon>
        <taxon>Ferrimonadaceae</taxon>
        <taxon>Ferrimonas</taxon>
    </lineage>
</organism>
<dbReference type="FunFam" id="3.30.160.60:FF:000242">
    <property type="entry name" value="Endolytic murein transglycosylase"/>
    <property type="match status" value="1"/>
</dbReference>
<keyword evidence="3 7" id="KW-1133">Transmembrane helix</keyword>
<dbReference type="GO" id="GO:0009252">
    <property type="term" value="P:peptidoglycan biosynthetic process"/>
    <property type="evidence" value="ECO:0007669"/>
    <property type="project" value="UniProtKB-UniRule"/>
</dbReference>
<dbReference type="GO" id="GO:0008932">
    <property type="term" value="F:lytic endotransglycosylase activity"/>
    <property type="evidence" value="ECO:0007669"/>
    <property type="project" value="UniProtKB-UniRule"/>
</dbReference>
<proteinExistence type="inferred from homology"/>
<dbReference type="GO" id="GO:0071555">
    <property type="term" value="P:cell wall organization"/>
    <property type="evidence" value="ECO:0007669"/>
    <property type="project" value="UniProtKB-KW"/>
</dbReference>
<keyword evidence="9" id="KW-1185">Reference proteome</keyword>
<evidence type="ECO:0000256" key="1">
    <source>
        <dbReference type="ARBA" id="ARBA00022475"/>
    </source>
</evidence>
<comment type="function">
    <text evidence="7">Functions as a peptidoglycan terminase that cleaves nascent peptidoglycan strands endolytically to terminate their elongation.</text>
</comment>
<dbReference type="InterPro" id="IPR003770">
    <property type="entry name" value="MLTG-like"/>
</dbReference>